<sequence>MASSASPDSSHGKGWVLAYGILSAAIGVAAFVWPVSATITATLLFGSFLFVAGIMALATGFRSRAHHASTYRIVYGILSILVGLVILLEPATGAISITLLVAFWLAMRGIFELFWGYRFPIGRALMIALGLINLLLAIFIIWTIPLSALTLPGYLLGISFLMTGVTAIAEASAA</sequence>
<dbReference type="PANTHER" id="PTHR34989:SF1">
    <property type="entry name" value="PROTEIN HDED"/>
    <property type="match status" value="1"/>
</dbReference>
<evidence type="ECO:0000256" key="1">
    <source>
        <dbReference type="SAM" id="Phobius"/>
    </source>
</evidence>
<keyword evidence="1" id="KW-1133">Transmembrane helix</keyword>
<dbReference type="Proteomes" id="UP001419910">
    <property type="component" value="Unassembled WGS sequence"/>
</dbReference>
<reference evidence="2 3" key="1">
    <citation type="submission" date="2024-05" db="EMBL/GenBank/DDBJ databases">
        <authorList>
            <person name="Liu Q."/>
            <person name="Xin Y.-H."/>
        </authorList>
    </citation>
    <scope>NUCLEOTIDE SEQUENCE [LARGE SCALE GENOMIC DNA]</scope>
    <source>
        <strain evidence="2 3">CGMCC 1.10181</strain>
    </source>
</reference>
<feature type="transmembrane region" description="Helical" evidence="1">
    <location>
        <begin position="94"/>
        <end position="117"/>
    </location>
</feature>
<feature type="transmembrane region" description="Helical" evidence="1">
    <location>
        <begin position="39"/>
        <end position="58"/>
    </location>
</feature>
<gene>
    <name evidence="2" type="ORF">ABC974_15205</name>
</gene>
<comment type="caution">
    <text evidence="2">The sequence shown here is derived from an EMBL/GenBank/DDBJ whole genome shotgun (WGS) entry which is preliminary data.</text>
</comment>
<name>A0ABU9Y5A8_9SPHN</name>
<protein>
    <submittedName>
        <fullName evidence="2">DUF308 domain-containing protein</fullName>
    </submittedName>
</protein>
<feature type="transmembrane region" description="Helical" evidence="1">
    <location>
        <begin position="151"/>
        <end position="169"/>
    </location>
</feature>
<dbReference type="PANTHER" id="PTHR34989">
    <property type="entry name" value="PROTEIN HDED"/>
    <property type="match status" value="1"/>
</dbReference>
<keyword evidence="3" id="KW-1185">Reference proteome</keyword>
<evidence type="ECO:0000313" key="3">
    <source>
        <dbReference type="Proteomes" id="UP001419910"/>
    </source>
</evidence>
<dbReference type="EMBL" id="JBDIME010000013">
    <property type="protein sequence ID" value="MEN2790987.1"/>
    <property type="molecule type" value="Genomic_DNA"/>
</dbReference>
<keyword evidence="1" id="KW-0812">Transmembrane</keyword>
<feature type="transmembrane region" description="Helical" evidence="1">
    <location>
        <begin position="124"/>
        <end position="145"/>
    </location>
</feature>
<accession>A0ABU9Y5A8</accession>
<feature type="transmembrane region" description="Helical" evidence="1">
    <location>
        <begin position="12"/>
        <end position="33"/>
    </location>
</feature>
<proteinExistence type="predicted"/>
<organism evidence="2 3">
    <name type="scientific">Sphingomonas oligophenolica</name>
    <dbReference type="NCBI Taxonomy" id="301154"/>
    <lineage>
        <taxon>Bacteria</taxon>
        <taxon>Pseudomonadati</taxon>
        <taxon>Pseudomonadota</taxon>
        <taxon>Alphaproteobacteria</taxon>
        <taxon>Sphingomonadales</taxon>
        <taxon>Sphingomonadaceae</taxon>
        <taxon>Sphingomonas</taxon>
    </lineage>
</organism>
<dbReference type="Pfam" id="PF03729">
    <property type="entry name" value="DUF308"/>
    <property type="match status" value="1"/>
</dbReference>
<keyword evidence="1" id="KW-0472">Membrane</keyword>
<dbReference type="InterPro" id="IPR005325">
    <property type="entry name" value="DUF308_memb"/>
</dbReference>
<feature type="transmembrane region" description="Helical" evidence="1">
    <location>
        <begin position="70"/>
        <end position="88"/>
    </location>
</feature>
<dbReference type="InterPro" id="IPR052712">
    <property type="entry name" value="Acid_resist_chaperone_HdeD"/>
</dbReference>
<dbReference type="RefSeq" id="WP_343892893.1">
    <property type="nucleotide sequence ID" value="NZ_BAAAEH010000065.1"/>
</dbReference>
<evidence type="ECO:0000313" key="2">
    <source>
        <dbReference type="EMBL" id="MEN2790987.1"/>
    </source>
</evidence>